<evidence type="ECO:0000256" key="3">
    <source>
        <dbReference type="ARBA" id="ARBA00011906"/>
    </source>
</evidence>
<evidence type="ECO:0000259" key="12">
    <source>
        <dbReference type="PROSITE" id="PS00497"/>
    </source>
</evidence>
<evidence type="ECO:0000256" key="7">
    <source>
        <dbReference type="ARBA" id="ARBA00023033"/>
    </source>
</evidence>
<dbReference type="PROSITE" id="PS00498">
    <property type="entry name" value="TYROSINASE_2"/>
    <property type="match status" value="1"/>
</dbReference>
<dbReference type="PROSITE" id="PS00497">
    <property type="entry name" value="TYROSINASE_1"/>
    <property type="match status" value="1"/>
</dbReference>
<evidence type="ECO:0000256" key="8">
    <source>
        <dbReference type="ARBA" id="ARBA00023101"/>
    </source>
</evidence>
<evidence type="ECO:0000256" key="4">
    <source>
        <dbReference type="ARBA" id="ARBA00022723"/>
    </source>
</evidence>
<feature type="region of interest" description="Disordered" evidence="11">
    <location>
        <begin position="465"/>
        <end position="498"/>
    </location>
</feature>
<dbReference type="Proteomes" id="UP000800093">
    <property type="component" value="Unassembled WGS sequence"/>
</dbReference>
<comment type="cofactor">
    <cofactor evidence="1">
        <name>Cu(2+)</name>
        <dbReference type="ChEBI" id="CHEBI:29036"/>
    </cofactor>
</comment>
<dbReference type="Pfam" id="PF18132">
    <property type="entry name" value="Tyrosinase_C"/>
    <property type="match status" value="1"/>
</dbReference>
<keyword evidence="15" id="KW-1185">Reference proteome</keyword>
<dbReference type="GO" id="GO:0046872">
    <property type="term" value="F:metal ion binding"/>
    <property type="evidence" value="ECO:0007669"/>
    <property type="project" value="UniProtKB-KW"/>
</dbReference>
<comment type="catalytic activity">
    <reaction evidence="10">
        <text>L-tyrosine + O2 = L-dopaquinone + H2O</text>
        <dbReference type="Rhea" id="RHEA:18117"/>
        <dbReference type="ChEBI" id="CHEBI:15377"/>
        <dbReference type="ChEBI" id="CHEBI:15379"/>
        <dbReference type="ChEBI" id="CHEBI:57924"/>
        <dbReference type="ChEBI" id="CHEBI:58315"/>
        <dbReference type="EC" id="1.14.18.1"/>
    </reaction>
</comment>
<dbReference type="OrthoDB" id="6132182at2759"/>
<dbReference type="Gene3D" id="2.60.310.20">
    <property type="match status" value="1"/>
</dbReference>
<organism evidence="14 15">
    <name type="scientific">Lojkania enalia</name>
    <dbReference type="NCBI Taxonomy" id="147567"/>
    <lineage>
        <taxon>Eukaryota</taxon>
        <taxon>Fungi</taxon>
        <taxon>Dikarya</taxon>
        <taxon>Ascomycota</taxon>
        <taxon>Pezizomycotina</taxon>
        <taxon>Dothideomycetes</taxon>
        <taxon>Pleosporomycetidae</taxon>
        <taxon>Pleosporales</taxon>
        <taxon>Pleosporales incertae sedis</taxon>
        <taxon>Lojkania</taxon>
    </lineage>
</organism>
<dbReference type="EC" id="1.14.18.1" evidence="3"/>
<dbReference type="InterPro" id="IPR050316">
    <property type="entry name" value="Tyrosinase/Hemocyanin"/>
</dbReference>
<dbReference type="PRINTS" id="PR00092">
    <property type="entry name" value="TYROSINASE"/>
</dbReference>
<accession>A0A9P4K111</accession>
<evidence type="ECO:0000256" key="10">
    <source>
        <dbReference type="ARBA" id="ARBA00048881"/>
    </source>
</evidence>
<evidence type="ECO:0000259" key="13">
    <source>
        <dbReference type="PROSITE" id="PS00498"/>
    </source>
</evidence>
<dbReference type="GO" id="GO:0004503">
    <property type="term" value="F:tyrosinase activity"/>
    <property type="evidence" value="ECO:0007669"/>
    <property type="project" value="UniProtKB-EC"/>
</dbReference>
<sequence length="684" mass="75219">MESGKVAAIGVPTTPGPNGSLPLRREIRDLQANYPDQWNLYLLGLADLQKKPATDLLSYYQLAGIHGQPYVPWNGVNGTTNSRFGGYCTHSSILFLTWHRPYLAVYEQALYASVQDVASSFQEPLRSRYVAAAKDFRMPYWDWATRINRSTSAFPTAISSSTATIIDVDGATKEIDNPLYSFRFDDKAIPSNSDLALDRYWSQFPNTIRAPDRNGNSRNSLVSRVITNEAASLRTNVSLMLLSYKEFDGFSNNAWLRSGTPGTYGSLEDVHNEIHDKVGNGGHMGSLDVSSFDPVFWLHHTNVDRLWAIWQALNPNAYAIDKVAGAPEANFTIAAGSRVNGETELKPFYDASANEFWNSAGVKYTPPFGYAYPETQRWLYPTERAYQTAVRNAVTRQYGANTINNFFENIASIPKPTTFAATSVPETSASANAAEKPVHPHTAFVKKAVAHPIKTAQEILHPHKEQVTKPEAAKVSAEPAPATPSDNKPVEAEAEAEASLTPLSIPPEYAHLVPNRTYPEYITNLRALKHGLQQTFRVYIFLGDFSPNPADWPTEYNVVGRFTVLGRGANTPCAKCQNDMEDELVVTGTVPLTSALLQDIVEGRLAGLNKADVEPYLKRHLHWRVTGWDGEEVGRDSVPGLKVGVVSTEVSIGEDGVPVYSEVYETLEGVTDGRAAGLGAGEEV</sequence>
<proteinExistence type="inferred from homology"/>
<keyword evidence="6" id="KW-0186">Copper</keyword>
<protein>
    <recommendedName>
        <fullName evidence="3">tyrosinase</fullName>
        <ecNumber evidence="3">1.14.18.1</ecNumber>
    </recommendedName>
</protein>
<keyword evidence="4" id="KW-0479">Metal-binding</keyword>
<dbReference type="InterPro" id="IPR008922">
    <property type="entry name" value="Di-copper_centre_dom_sf"/>
</dbReference>
<comment type="caution">
    <text evidence="14">The sequence shown here is derived from an EMBL/GenBank/DDBJ whole genome shotgun (WGS) entry which is preliminary data.</text>
</comment>
<name>A0A9P4K111_9PLEO</name>
<feature type="domain" description="Tyrosinase copper-binding" evidence="13">
    <location>
        <begin position="293"/>
        <end position="304"/>
    </location>
</feature>
<feature type="domain" description="Tyrosinase copper-binding" evidence="12">
    <location>
        <begin position="90"/>
        <end position="107"/>
    </location>
</feature>
<evidence type="ECO:0000256" key="1">
    <source>
        <dbReference type="ARBA" id="ARBA00001973"/>
    </source>
</evidence>
<comment type="similarity">
    <text evidence="2">Belongs to the tyrosinase family.</text>
</comment>
<evidence type="ECO:0000256" key="11">
    <source>
        <dbReference type="SAM" id="MobiDB-lite"/>
    </source>
</evidence>
<dbReference type="EMBL" id="ML986712">
    <property type="protein sequence ID" value="KAF2259352.1"/>
    <property type="molecule type" value="Genomic_DNA"/>
</dbReference>
<evidence type="ECO:0000256" key="2">
    <source>
        <dbReference type="ARBA" id="ARBA00009928"/>
    </source>
</evidence>
<dbReference type="AlphaFoldDB" id="A0A9P4K111"/>
<dbReference type="InterPro" id="IPR002227">
    <property type="entry name" value="Tyrosinase_Cu-bd"/>
</dbReference>
<dbReference type="Gene3D" id="1.10.1280.10">
    <property type="entry name" value="Di-copper center containing domain from catechol oxidase"/>
    <property type="match status" value="1"/>
</dbReference>
<evidence type="ECO:0000313" key="14">
    <source>
        <dbReference type="EMBL" id="KAF2259352.1"/>
    </source>
</evidence>
<keyword evidence="8" id="KW-0470">Melanin biosynthesis</keyword>
<dbReference type="PANTHER" id="PTHR11474:SF76">
    <property type="entry name" value="SHKT DOMAIN-CONTAINING PROTEIN"/>
    <property type="match status" value="1"/>
</dbReference>
<evidence type="ECO:0000256" key="6">
    <source>
        <dbReference type="ARBA" id="ARBA00023008"/>
    </source>
</evidence>
<keyword evidence="5" id="KW-0560">Oxidoreductase</keyword>
<reference evidence="15" key="1">
    <citation type="journal article" date="2020" name="Stud. Mycol.">
        <title>101 Dothideomycetes genomes: A test case for predicting lifestyles and emergence of pathogens.</title>
        <authorList>
            <person name="Haridas S."/>
            <person name="Albert R."/>
            <person name="Binder M."/>
            <person name="Bloem J."/>
            <person name="LaButti K."/>
            <person name="Salamov A."/>
            <person name="Andreopoulos B."/>
            <person name="Baker S."/>
            <person name="Barry K."/>
            <person name="Bills G."/>
            <person name="Bluhm B."/>
            <person name="Cannon C."/>
            <person name="Castanera R."/>
            <person name="Culley D."/>
            <person name="Daum C."/>
            <person name="Ezra D."/>
            <person name="Gonzalez J."/>
            <person name="Henrissat B."/>
            <person name="Kuo A."/>
            <person name="Liang C."/>
            <person name="Lipzen A."/>
            <person name="Lutzoni F."/>
            <person name="Magnuson J."/>
            <person name="Mondo S."/>
            <person name="Nolan M."/>
            <person name="Ohm R."/>
            <person name="Pangilinan J."/>
            <person name="Park H.-J."/>
            <person name="Ramirez L."/>
            <person name="Alfaro M."/>
            <person name="Sun H."/>
            <person name="Tritt A."/>
            <person name="Yoshinaga Y."/>
            <person name="Zwiers L.-H."/>
            <person name="Turgeon B."/>
            <person name="Goodwin S."/>
            <person name="Spatafora J."/>
            <person name="Crous P."/>
            <person name="Grigoriev I."/>
        </authorList>
    </citation>
    <scope>NUCLEOTIDE SEQUENCE [LARGE SCALE GENOMIC DNA]</scope>
    <source>
        <strain evidence="15">CBS 304.66</strain>
    </source>
</reference>
<evidence type="ECO:0000313" key="15">
    <source>
        <dbReference type="Proteomes" id="UP000800093"/>
    </source>
</evidence>
<gene>
    <name evidence="14" type="ORF">CC78DRAFT_556129</name>
</gene>
<keyword evidence="7" id="KW-0503">Monooxygenase</keyword>
<evidence type="ECO:0000256" key="5">
    <source>
        <dbReference type="ARBA" id="ARBA00023002"/>
    </source>
</evidence>
<dbReference type="InterPro" id="IPR041640">
    <property type="entry name" value="Tyrosinase_C"/>
</dbReference>
<dbReference type="SUPFAM" id="SSF48056">
    <property type="entry name" value="Di-copper centre-containing domain"/>
    <property type="match status" value="1"/>
</dbReference>
<dbReference type="PANTHER" id="PTHR11474">
    <property type="entry name" value="TYROSINASE FAMILY MEMBER"/>
    <property type="match status" value="1"/>
</dbReference>
<comment type="catalytic activity">
    <reaction evidence="9">
        <text>2 L-dopa + O2 = 2 L-dopaquinone + 2 H2O</text>
        <dbReference type="Rhea" id="RHEA:34287"/>
        <dbReference type="ChEBI" id="CHEBI:15377"/>
        <dbReference type="ChEBI" id="CHEBI:15379"/>
        <dbReference type="ChEBI" id="CHEBI:57504"/>
        <dbReference type="ChEBI" id="CHEBI:57924"/>
        <dbReference type="EC" id="1.14.18.1"/>
    </reaction>
</comment>
<dbReference type="Pfam" id="PF00264">
    <property type="entry name" value="Tyrosinase"/>
    <property type="match status" value="1"/>
</dbReference>
<evidence type="ECO:0000256" key="9">
    <source>
        <dbReference type="ARBA" id="ARBA00048233"/>
    </source>
</evidence>
<dbReference type="GO" id="GO:0042438">
    <property type="term" value="P:melanin biosynthetic process"/>
    <property type="evidence" value="ECO:0007669"/>
    <property type="project" value="UniProtKB-KW"/>
</dbReference>